<evidence type="ECO:0000313" key="2">
    <source>
        <dbReference type="Proteomes" id="UP000831701"/>
    </source>
</evidence>
<accession>A0ACB8X4G3</accession>
<evidence type="ECO:0000313" key="1">
    <source>
        <dbReference type="EMBL" id="KAI3374955.1"/>
    </source>
</evidence>
<comment type="caution">
    <text evidence="1">The sequence shown here is derived from an EMBL/GenBank/DDBJ whole genome shotgun (WGS) entry which is preliminary data.</text>
</comment>
<keyword evidence="2" id="KW-1185">Reference proteome</keyword>
<dbReference type="EMBL" id="CM041533">
    <property type="protein sequence ID" value="KAI3374955.1"/>
    <property type="molecule type" value="Genomic_DNA"/>
</dbReference>
<proteinExistence type="predicted"/>
<dbReference type="Proteomes" id="UP000831701">
    <property type="component" value="Chromosome 3"/>
</dbReference>
<gene>
    <name evidence="1" type="ORF">L3Q82_021482</name>
</gene>
<organism evidence="1 2">
    <name type="scientific">Scortum barcoo</name>
    <name type="common">barcoo grunter</name>
    <dbReference type="NCBI Taxonomy" id="214431"/>
    <lineage>
        <taxon>Eukaryota</taxon>
        <taxon>Metazoa</taxon>
        <taxon>Chordata</taxon>
        <taxon>Craniata</taxon>
        <taxon>Vertebrata</taxon>
        <taxon>Euteleostomi</taxon>
        <taxon>Actinopterygii</taxon>
        <taxon>Neopterygii</taxon>
        <taxon>Teleostei</taxon>
        <taxon>Neoteleostei</taxon>
        <taxon>Acanthomorphata</taxon>
        <taxon>Eupercaria</taxon>
        <taxon>Centrarchiformes</taxon>
        <taxon>Terapontoidei</taxon>
        <taxon>Terapontidae</taxon>
        <taxon>Scortum</taxon>
    </lineage>
</organism>
<name>A0ACB8X4G3_9TELE</name>
<protein>
    <submittedName>
        <fullName evidence="1">Uncharacterized protein</fullName>
    </submittedName>
</protein>
<reference evidence="1" key="1">
    <citation type="submission" date="2022-04" db="EMBL/GenBank/DDBJ databases">
        <title>Jade perch genome.</title>
        <authorList>
            <person name="Chao B."/>
        </authorList>
    </citation>
    <scope>NUCLEOTIDE SEQUENCE</scope>
    <source>
        <strain evidence="1">CB-2022</strain>
    </source>
</reference>
<sequence>MAVLPCQGCWEAAVTSASASSAAMRQSNAAHREGRGEERGPGMDHNSADFSGTPAAMQRALFSRSALLAQQAAAALDSPLAARSAPLLQRLDRSMSSVSIPPPACMLRPLEVPLRYLFGPGPSNVPPRILAAQSRPIIGHMHAEMFEIMNDIKQGIQYAFQTDNNMTIAMSGSGHAAMECAVFNTVEPGESVLVAINGIWGERVAEIAERMGANVHRMVKTPGGYFSNKEIEQAIETHKPVLFFLTHGESSAGLCHPVDGIGGICRKHNCLFLVDTVASLGAAPIFMDKQNIDILYSGSQKALNAPPGTAPISFNDRACHKMFNRKTKPVSYLFDMTHLSNYWGCDGKSARIYHHTGPVSGFFALRESLAILAEKGLEESWKKHKEVASYLYRGLEDLGLKLFIPERDLRLPSVTTIAVPEGYEWRELLTYIMKNHQIEMTGGLGPSIGMPHLPAQAMVHRELPKHQRDLIVQRYRSGEGYKRISNELNIPWNTMKTVIIKWEKIWHNSDITKEQDVRPKLKRREEKTGQGGCQEADSNIEGVAGISGNMTMTRNTQPGATKEWLCKKHFNILEWPSQSPDLNPIENLWRELKLCVAQRQPRNLKDLEKICMEEWAKIPTACSIKCACFCVFLTVELNPVLLPLDWLLGTWESDEPGEGCFPTIKPFRYTETLSFSHVGQPVINFMFCAYHAESKRPLHRESGFIRMQPGTNRVAFIIAQNSGSLVEIEEGELTAQQLNLESHTVARMSFAKEPHVQKISRVFQLQPDGRLEQTVSMATDSQPLMQHLRIIYRRSS</sequence>